<evidence type="ECO:0000313" key="1">
    <source>
        <dbReference type="EMBL" id="MBB5142198.1"/>
    </source>
</evidence>
<proteinExistence type="predicted"/>
<gene>
    <name evidence="1" type="ORF">HNQ38_000261</name>
</gene>
<protein>
    <recommendedName>
        <fullName evidence="3">SEC-C domain-containing protein</fullName>
    </recommendedName>
</protein>
<evidence type="ECO:0008006" key="3">
    <source>
        <dbReference type="Google" id="ProtNLM"/>
    </source>
</evidence>
<evidence type="ECO:0000313" key="2">
    <source>
        <dbReference type="Proteomes" id="UP000539075"/>
    </source>
</evidence>
<reference evidence="1 2" key="1">
    <citation type="submission" date="2020-08" db="EMBL/GenBank/DDBJ databases">
        <title>Genomic Encyclopedia of Type Strains, Phase IV (KMG-IV): sequencing the most valuable type-strain genomes for metagenomic binning, comparative biology and taxonomic classification.</title>
        <authorList>
            <person name="Goeker M."/>
        </authorList>
    </citation>
    <scope>NUCLEOTIDE SEQUENCE [LARGE SCALE GENOMIC DNA]</scope>
    <source>
        <strain evidence="1 2">DSM 11275</strain>
    </source>
</reference>
<dbReference type="Pfam" id="PF02810">
    <property type="entry name" value="SEC-C"/>
    <property type="match status" value="1"/>
</dbReference>
<sequence>MKNDSLTIVPEKLTDHVMNFCSKVSPRQTPCYVPVLPETYCRMGYCFENVAAKIAKDGGSIEYGWQIWMWPGFFIEAEFHAVWKNPTGKYVDITPKDVAHPNILFVPDGKKKYNGYQIDNIRHNLSKNQLVDLFIDVTECLFSVQNFVKKPYENVVTLRGEDAELFKYLSFWRYTLQEMLKKIVSRNAPCPCGSGIKFKNCCCKELLKTIEILKKHR</sequence>
<keyword evidence="2" id="KW-1185">Reference proteome</keyword>
<dbReference type="RefSeq" id="WP_183717476.1">
    <property type="nucleotide sequence ID" value="NZ_JACHGO010000001.1"/>
</dbReference>
<dbReference type="EMBL" id="JACHGO010000001">
    <property type="protein sequence ID" value="MBB5142198.1"/>
    <property type="molecule type" value="Genomic_DNA"/>
</dbReference>
<name>A0A7W8BZN8_9BACT</name>
<dbReference type="InterPro" id="IPR004027">
    <property type="entry name" value="SEC_C_motif"/>
</dbReference>
<comment type="caution">
    <text evidence="1">The sequence shown here is derived from an EMBL/GenBank/DDBJ whole genome shotgun (WGS) entry which is preliminary data.</text>
</comment>
<dbReference type="Proteomes" id="UP000539075">
    <property type="component" value="Unassembled WGS sequence"/>
</dbReference>
<dbReference type="SUPFAM" id="SSF103642">
    <property type="entry name" value="Sec-C motif"/>
    <property type="match status" value="1"/>
</dbReference>
<dbReference type="AlphaFoldDB" id="A0A7W8BZN8"/>
<organism evidence="1 2">
    <name type="scientific">Desulfovibrio intestinalis</name>
    <dbReference type="NCBI Taxonomy" id="58621"/>
    <lineage>
        <taxon>Bacteria</taxon>
        <taxon>Pseudomonadati</taxon>
        <taxon>Thermodesulfobacteriota</taxon>
        <taxon>Desulfovibrionia</taxon>
        <taxon>Desulfovibrionales</taxon>
        <taxon>Desulfovibrionaceae</taxon>
        <taxon>Desulfovibrio</taxon>
    </lineage>
</organism>
<dbReference type="Gene3D" id="3.10.450.50">
    <property type="match status" value="1"/>
</dbReference>
<accession>A0A7W8BZN8</accession>